<dbReference type="GeneID" id="70079416"/>
<dbReference type="Proteomes" id="UP000066376">
    <property type="component" value="Chromosome"/>
</dbReference>
<dbReference type="PATRIC" id="fig|294671.3.peg.1775"/>
<evidence type="ECO:0000313" key="3">
    <source>
        <dbReference type="Proteomes" id="UP000066376"/>
    </source>
</evidence>
<evidence type="ECO:0000256" key="1">
    <source>
        <dbReference type="SAM" id="Coils"/>
    </source>
</evidence>
<keyword evidence="3" id="KW-1185">Reference proteome</keyword>
<dbReference type="AlphaFoldDB" id="A0A126R1J6"/>
<evidence type="ECO:0000313" key="2">
    <source>
        <dbReference type="EMBL" id="AMK16263.1"/>
    </source>
</evidence>
<name>A0A126R1J6_METOL</name>
<dbReference type="EMBL" id="CP014265">
    <property type="protein sequence ID" value="AMK16263.1"/>
    <property type="molecule type" value="Genomic_DNA"/>
</dbReference>
<feature type="coiled-coil region" evidence="1">
    <location>
        <begin position="268"/>
        <end position="302"/>
    </location>
</feature>
<reference evidence="3" key="2">
    <citation type="submission" date="2016-02" db="EMBL/GenBank/DDBJ databases">
        <title>The draft genome sequence of the rumen methanogen Methanobrevibacter olleyae YLM1.</title>
        <authorList>
            <consortium name="New Zealand Agricultural Greenhouse Gas Research Centre/Pastoral Greenhouse Gas Research Consortium"/>
            <person name="Kelly W.J."/>
            <person name="Li D."/>
            <person name="Lambie S.C."/>
            <person name="Attwood G.T."/>
            <person name="Altermann E."/>
            <person name="Leahy S.C."/>
        </authorList>
    </citation>
    <scope>NUCLEOTIDE SEQUENCE [LARGE SCALE GENOMIC DNA]</scope>
    <source>
        <strain evidence="3">YLM1</strain>
    </source>
</reference>
<protein>
    <submittedName>
        <fullName evidence="2">Transposase</fullName>
    </submittedName>
</protein>
<dbReference type="KEGG" id="mol:YLM1_1708"/>
<gene>
    <name evidence="2" type="ORF">YLM1_1708</name>
</gene>
<reference evidence="2 3" key="1">
    <citation type="journal article" date="2016" name="Genome Announc.">
        <title>Draft Genome Sequence of the Rumen Methanogen Methanobrevibacter olleyae YLM1.</title>
        <authorList>
            <person name="Kelly W.J."/>
            <person name="Li D."/>
            <person name="Lambie S.C."/>
            <person name="Cox F."/>
            <person name="Attwood G.T."/>
            <person name="Altermann E."/>
            <person name="Leahy S.C."/>
        </authorList>
    </citation>
    <scope>NUCLEOTIDE SEQUENCE [LARGE SCALE GENOMIC DNA]</scope>
    <source>
        <strain evidence="2 3">YLM1</strain>
    </source>
</reference>
<accession>A0A126R1J6</accession>
<organism evidence="2 3">
    <name type="scientific">Methanobrevibacter olleyae</name>
    <dbReference type="NCBI Taxonomy" id="294671"/>
    <lineage>
        <taxon>Archaea</taxon>
        <taxon>Methanobacteriati</taxon>
        <taxon>Methanobacteriota</taxon>
        <taxon>Methanomada group</taxon>
        <taxon>Methanobacteria</taxon>
        <taxon>Methanobacteriales</taxon>
        <taxon>Methanobacteriaceae</taxon>
        <taxon>Methanobrevibacter</taxon>
    </lineage>
</organism>
<dbReference type="RefSeq" id="WP_235592338.1">
    <property type="nucleotide sequence ID" value="NZ_CP014265.1"/>
</dbReference>
<sequence length="407" mass="48732">MIKQKTIAPNSILDVEQYIFCDFNDDFVLSNPHFVRLFNSCREVFKSFDLIFKKDVPYFRMNYARCPFCGTRHVVKYGFTDRILVFKEIGRTCVKIQRYICKRCDKTFQTDLTSLVDKNSNFTKELKNESEHLISNYLGSLNNVCKSFKKFFGISISHQTIENWLFVDENILEFDLGRCSGYYIFDVEWIKVNGKWKYRHTLLDSVSNCIVADAVYDFEDETTVMKFLNESTMNKNKVAITTDLDKKYGSVISKLGFFKHQLCILHAKKSLNKKLKDYGEEYKLSKEEYKECEDQLKMIKDLFDLNDYYEAEKELQGLIYRKNEFHNVIYEIIRKFIVSRYKSFIYHLKDKKIERTTNKLENAFQKTMPKSRKRTFKTIRGVLKRIYRRDLIWNENRKLNQVHQQSF</sequence>
<proteinExistence type="predicted"/>
<keyword evidence="1" id="KW-0175">Coiled coil</keyword>